<evidence type="ECO:0000313" key="2">
    <source>
        <dbReference type="Proteomes" id="UP000252680"/>
    </source>
</evidence>
<comment type="caution">
    <text evidence="1">The sequence shown here is derived from an EMBL/GenBank/DDBJ whole genome shotgun (WGS) entry which is preliminary data.</text>
</comment>
<keyword evidence="2" id="KW-1185">Reference proteome</keyword>
<dbReference type="AlphaFoldDB" id="A0A365YUM7"/>
<proteinExistence type="predicted"/>
<keyword evidence="1" id="KW-0378">Hydrolase</keyword>
<evidence type="ECO:0000313" key="1">
    <source>
        <dbReference type="EMBL" id="RBM06580.1"/>
    </source>
</evidence>
<dbReference type="EMBL" id="QEXL01000011">
    <property type="protein sequence ID" value="RBM06580.1"/>
    <property type="molecule type" value="Genomic_DNA"/>
</dbReference>
<accession>A0A365YUM7</accession>
<keyword evidence="1" id="KW-0540">Nuclease</keyword>
<name>A0A365YUM7_9PROT</name>
<protein>
    <submittedName>
        <fullName evidence="1">Restriction endonuclease</fullName>
    </submittedName>
</protein>
<reference evidence="1 2" key="1">
    <citation type="submission" date="2018-05" db="EMBL/GenBank/DDBJ databases">
        <title>Komagataeibacter cocois sp. nov., for a novel cellulose- producing strain isolated from coconut milk.</title>
        <authorList>
            <person name="Liu L."/>
            <person name="Wang Y."/>
            <person name="Liu S."/>
            <person name="Bi J."/>
            <person name="Chen H."/>
            <person name="Deng J."/>
            <person name="Zhang C."/>
            <person name="Hu Q."/>
            <person name="Li C."/>
        </authorList>
    </citation>
    <scope>NUCLEOTIDE SEQUENCE [LARGE SCALE GENOMIC DNA]</scope>
    <source>
        <strain evidence="1 2">WE7</strain>
    </source>
</reference>
<dbReference type="OrthoDB" id="4187639at2"/>
<dbReference type="Proteomes" id="UP000252680">
    <property type="component" value="Unassembled WGS sequence"/>
</dbReference>
<organism evidence="1 2">
    <name type="scientific">Novacetimonas cocois</name>
    <dbReference type="NCBI Taxonomy" id="1747507"/>
    <lineage>
        <taxon>Bacteria</taxon>
        <taxon>Pseudomonadati</taxon>
        <taxon>Pseudomonadota</taxon>
        <taxon>Alphaproteobacteria</taxon>
        <taxon>Acetobacterales</taxon>
        <taxon>Acetobacteraceae</taxon>
        <taxon>Novacetimonas</taxon>
    </lineage>
</organism>
<sequence length="209" mass="23930">MMTEVYNPLDKRNLGKSVADALLNQPTHRLDHIREFEGAGIYVIYYQGDLPIYQPMADANVTEAKWPIYIGKAIPSGGRKGASLTVSARGKALYKRIIEHRESIRDVEKDSGTLKVSDFLVRYLSVDDIWIPLGESLLIEHFLPVWNRILDGFGNHDPGRGRYQGLRPLWDHFHPGRGWAQRCRERSETKEDIENALSKYLSEHCPRGM</sequence>
<dbReference type="InterPro" id="IPR018575">
    <property type="entry name" value="Restrct_endonuc_II_Eco29kI"/>
</dbReference>
<gene>
    <name evidence="1" type="ORF">NJLHNGOC_09845</name>
</gene>
<dbReference type="Pfam" id="PF09517">
    <property type="entry name" value="RE_Eco29kI"/>
    <property type="match status" value="1"/>
</dbReference>
<dbReference type="GO" id="GO:0004519">
    <property type="term" value="F:endonuclease activity"/>
    <property type="evidence" value="ECO:0007669"/>
    <property type="project" value="UniProtKB-KW"/>
</dbReference>
<keyword evidence="1" id="KW-0255">Endonuclease</keyword>